<sequence length="568" mass="63414">MKQWQAVLREGFVFPQIPRTIPLWEAVSTAQNAVVEHLKTSPQVLDYITNLDKGPGTCCPNSDVKELVLYISDQRSGAIDKDDPAITAAFIENIIMPVVSFERNQCVAAAMTSNDATVTEKVLLTGGANLAEYVSLFWLKWYRTVATPYLILPEETRDKWDEAFKRLLPEYDYTVFEHHDTAGLESSQFTIGERSTWSQAFPAEISAIIGQIISISRALTDNGCDEPELMDYLGALVAAYGCPDVESLETCWSLVDEKWIRVPASIRVIFVHGMEGGYGHHCVAPEMFVQVRTPLDRDLIEETMDGVVGYAAGQNFDDGSDLDQRLNLLDAAVFMTPVRAGSALAFRPAGSVVPNRANVRKVGGKIFVDHASLDSAANIYHGLYEKHCQAASAAALKELLAGKTVEKHILLHEYSHPVARTDETDDVLGFWLHRHDEAKATVHGLLAWLEIHPEETAKTAALCVGRCLRFFMNSKLNDPTFEHYVRECLVLFYTMYEADVIMLNDEGVSVYLDESGMEDWLENMHQYVANVVECYKNLDSSGLEQLGKRFWDLSKGSEAASLIAWVNR</sequence>
<organism evidence="1 2">
    <name type="scientific">Candidatus Kerfeldbacteria bacterium CG_4_10_14_0_8_um_filter_42_10</name>
    <dbReference type="NCBI Taxonomy" id="2014248"/>
    <lineage>
        <taxon>Bacteria</taxon>
        <taxon>Candidatus Kerfeldiibacteriota</taxon>
    </lineage>
</organism>
<proteinExistence type="predicted"/>
<protein>
    <submittedName>
        <fullName evidence="1">Uncharacterized protein</fullName>
    </submittedName>
</protein>
<evidence type="ECO:0000313" key="1">
    <source>
        <dbReference type="EMBL" id="PIY96285.1"/>
    </source>
</evidence>
<name>A0A2M7RHP8_9BACT</name>
<dbReference type="Proteomes" id="UP000230779">
    <property type="component" value="Unassembled WGS sequence"/>
</dbReference>
<gene>
    <name evidence="1" type="ORF">COY66_04585</name>
</gene>
<reference evidence="1 2" key="1">
    <citation type="submission" date="2017-09" db="EMBL/GenBank/DDBJ databases">
        <title>Depth-based differentiation of microbial function through sediment-hosted aquifers and enrichment of novel symbionts in the deep terrestrial subsurface.</title>
        <authorList>
            <person name="Probst A.J."/>
            <person name="Ladd B."/>
            <person name="Jarett J.K."/>
            <person name="Geller-Mcgrath D.E."/>
            <person name="Sieber C.M."/>
            <person name="Emerson J.B."/>
            <person name="Anantharaman K."/>
            <person name="Thomas B.C."/>
            <person name="Malmstrom R."/>
            <person name="Stieglmeier M."/>
            <person name="Klingl A."/>
            <person name="Woyke T."/>
            <person name="Ryan C.M."/>
            <person name="Banfield J.F."/>
        </authorList>
    </citation>
    <scope>NUCLEOTIDE SEQUENCE [LARGE SCALE GENOMIC DNA]</scope>
    <source>
        <strain evidence="1">CG_4_10_14_0_8_um_filter_42_10</strain>
    </source>
</reference>
<dbReference type="EMBL" id="PFMD01000052">
    <property type="protein sequence ID" value="PIY96285.1"/>
    <property type="molecule type" value="Genomic_DNA"/>
</dbReference>
<dbReference type="AlphaFoldDB" id="A0A2M7RHP8"/>
<accession>A0A2M7RHP8</accession>
<evidence type="ECO:0000313" key="2">
    <source>
        <dbReference type="Proteomes" id="UP000230779"/>
    </source>
</evidence>
<comment type="caution">
    <text evidence="1">The sequence shown here is derived from an EMBL/GenBank/DDBJ whole genome shotgun (WGS) entry which is preliminary data.</text>
</comment>